<feature type="region of interest" description="Disordered" evidence="1">
    <location>
        <begin position="326"/>
        <end position="348"/>
    </location>
</feature>
<feature type="region of interest" description="Disordered" evidence="1">
    <location>
        <begin position="369"/>
        <end position="396"/>
    </location>
</feature>
<evidence type="ECO:0000313" key="4">
    <source>
        <dbReference type="Proteomes" id="UP000056905"/>
    </source>
</evidence>
<dbReference type="KEGG" id="chq:AQ619_13750"/>
<name>A0A0P0P231_9CAUL</name>
<dbReference type="Pfam" id="PF02120">
    <property type="entry name" value="Flg_hook"/>
    <property type="match status" value="1"/>
</dbReference>
<dbReference type="CDD" id="cd17470">
    <property type="entry name" value="T3SS_Flik_C"/>
    <property type="match status" value="1"/>
</dbReference>
<evidence type="ECO:0000256" key="1">
    <source>
        <dbReference type="SAM" id="MobiDB-lite"/>
    </source>
</evidence>
<dbReference type="Proteomes" id="UP000056905">
    <property type="component" value="Chromosome"/>
</dbReference>
<dbReference type="EMBL" id="CP013002">
    <property type="protein sequence ID" value="ALL14323.1"/>
    <property type="molecule type" value="Genomic_DNA"/>
</dbReference>
<evidence type="ECO:0000313" key="3">
    <source>
        <dbReference type="EMBL" id="ALL14323.1"/>
    </source>
</evidence>
<proteinExistence type="predicted"/>
<dbReference type="InterPro" id="IPR038610">
    <property type="entry name" value="FliK-like_C_sf"/>
</dbReference>
<organism evidence="3 4">
    <name type="scientific">Caulobacter henricii</name>
    <dbReference type="NCBI Taxonomy" id="69395"/>
    <lineage>
        <taxon>Bacteria</taxon>
        <taxon>Pseudomonadati</taxon>
        <taxon>Pseudomonadota</taxon>
        <taxon>Alphaproteobacteria</taxon>
        <taxon>Caulobacterales</taxon>
        <taxon>Caulobacteraceae</taxon>
        <taxon>Caulobacter</taxon>
    </lineage>
</organism>
<accession>A0A0P0P231</accession>
<reference evidence="3 4" key="1">
    <citation type="submission" date="2015-10" db="EMBL/GenBank/DDBJ databases">
        <title>Conservation of the essential genome among Caulobacter and Brevundimonas species.</title>
        <authorList>
            <person name="Scott D."/>
            <person name="Ely B."/>
        </authorList>
    </citation>
    <scope>NUCLEOTIDE SEQUENCE [LARGE SCALE GENOMIC DNA]</scope>
    <source>
        <strain evidence="3 4">CB4</strain>
    </source>
</reference>
<dbReference type="Gene3D" id="3.30.750.140">
    <property type="match status" value="1"/>
</dbReference>
<keyword evidence="4" id="KW-1185">Reference proteome</keyword>
<dbReference type="STRING" id="69395.AQ619_13750"/>
<feature type="compositionally biased region" description="Basic and acidic residues" evidence="1">
    <location>
        <begin position="30"/>
        <end position="50"/>
    </location>
</feature>
<sequence>MDQGFDALLAVVTATNDPISAKPAPHRAASKPEDRSADRAERRDTVDRPEGVAASVEEVRTAAPDEDGDEAGSKSSDEAALADAAAQAAAMLVAAMVPPAEQTFAAETPPDLGVVAPLQVSLVLALAEGAEPQVGIETVAALTQTPVLASDTAPDAAAQVGPVSVGAPTLNLAATALPVAEVEAPAPDSTATAAIEIPEEALLDAPIAASDAGVDVAALAAPTTPKPNPATPSAQGAVAVPAAQIDVTLEAEPVVIAAVADIDSAPLEATSAVELATATAADSAPVVAQSAAEPAIKVATAALGPNDAMPGGHEQLEPVMIAGVEAGAPTDQDGSDQGGTGQNSSQGDLAAEVVGTAANDAAATPEAPILAPTSTTSTGSAAAAAPAQRAETRGSPETVAQLSAEILKKLDARTTRFDVALTPEGLGKVDVRIEIGRHGALTASMAFDTVQAAAELRGKAHELRQALSQAGFTIADNALRFDVSSQGGQSGQNAFFSFNGGEDGRRAWSGKAFQAAQNDDAPLASVSDLLPGLRVTPDSGLDIRI</sequence>
<feature type="region of interest" description="Disordered" evidence="1">
    <location>
        <begin position="14"/>
        <end position="80"/>
    </location>
</feature>
<gene>
    <name evidence="3" type="ORF">AQ619_13750</name>
</gene>
<evidence type="ECO:0000259" key="2">
    <source>
        <dbReference type="Pfam" id="PF02120"/>
    </source>
</evidence>
<feature type="domain" description="Flagellar hook-length control protein-like C-terminal" evidence="2">
    <location>
        <begin position="408"/>
        <end position="490"/>
    </location>
</feature>
<dbReference type="AlphaFoldDB" id="A0A0P0P231"/>
<protein>
    <recommendedName>
        <fullName evidence="2">Flagellar hook-length control protein-like C-terminal domain-containing protein</fullName>
    </recommendedName>
</protein>
<dbReference type="InterPro" id="IPR021136">
    <property type="entry name" value="Flagellar_hook_control-like_C"/>
</dbReference>
<feature type="compositionally biased region" description="Low complexity" evidence="1">
    <location>
        <begin position="369"/>
        <end position="387"/>
    </location>
</feature>